<evidence type="ECO:0000259" key="1">
    <source>
        <dbReference type="Pfam" id="PF00004"/>
    </source>
</evidence>
<dbReference type="GO" id="GO:0051603">
    <property type="term" value="P:proteolysis involved in protein catabolic process"/>
    <property type="evidence" value="ECO:0007669"/>
    <property type="project" value="TreeGrafter"/>
</dbReference>
<dbReference type="GO" id="GO:0005524">
    <property type="term" value="F:ATP binding"/>
    <property type="evidence" value="ECO:0007669"/>
    <property type="project" value="InterPro"/>
</dbReference>
<protein>
    <submittedName>
        <fullName evidence="2">P-loop containing nucleoside triphosphate hydrolase</fullName>
    </submittedName>
</protein>
<dbReference type="GO" id="GO:0016887">
    <property type="term" value="F:ATP hydrolysis activity"/>
    <property type="evidence" value="ECO:0007669"/>
    <property type="project" value="InterPro"/>
</dbReference>
<dbReference type="InterPro" id="IPR050052">
    <property type="entry name" value="ATP-dep_Clp_protease_ClpX"/>
</dbReference>
<dbReference type="Proteomes" id="UP000252224">
    <property type="component" value="Segment"/>
</dbReference>
<keyword evidence="3" id="KW-1185">Reference proteome</keyword>
<accession>A0A2Z5HA00</accession>
<reference evidence="2 3" key="1">
    <citation type="submission" date="2018-05" db="EMBL/GenBank/DDBJ databases">
        <title>Genomic characterization of a novel Pseudomonas phage phCDa.</title>
        <authorList>
            <person name="Chen C."/>
            <person name="Lu D."/>
            <person name="Wang J."/>
            <person name="Fu R."/>
        </authorList>
    </citation>
    <scope>NUCLEOTIDE SEQUENCE [LARGE SCALE GENOMIC DNA]</scope>
</reference>
<proteinExistence type="predicted"/>
<dbReference type="Gene3D" id="3.40.50.300">
    <property type="entry name" value="P-loop containing nucleotide triphosphate hydrolases"/>
    <property type="match status" value="1"/>
</dbReference>
<name>A0A2Z5HA00_9CAUD</name>
<dbReference type="EMBL" id="MH382836">
    <property type="protein sequence ID" value="AXC36516.1"/>
    <property type="molecule type" value="Genomic_DNA"/>
</dbReference>
<gene>
    <name evidence="2" type="ORF">phCDa_72</name>
</gene>
<organism evidence="2 3">
    <name type="scientific">Pseudomonas phage phCDa</name>
    <dbReference type="NCBI Taxonomy" id="2268587"/>
    <lineage>
        <taxon>Viruses</taxon>
        <taxon>Duplodnaviria</taxon>
        <taxon>Heunggongvirae</taxon>
        <taxon>Uroviricota</taxon>
        <taxon>Caudoviricetes</taxon>
        <taxon>Schitoviridae</taxon>
        <taxon>Shizishanvirus</taxon>
        <taxon>Shizishanvirus phCDa</taxon>
    </lineage>
</organism>
<dbReference type="PANTHER" id="PTHR48102">
    <property type="entry name" value="ATP-DEPENDENT CLP PROTEASE ATP-BINDING SUBUNIT CLPX-LIKE, MITOCHONDRIAL-RELATED"/>
    <property type="match status" value="1"/>
</dbReference>
<sequence length="275" mass="30676">MSVKTIAQVRRILEIHHASQAIIRPHFFLTGPSGSGKTYNVEGLCDELMMPMYEINCAQLTKEGLSGNSLSKALAPIANSAMSPCVVFFDEFDKLFIRGNSNSDLADDSTTSIQNELLKILEGRTTSVYTGKYGQYEDITINHCLFIFGGAWNGEADIDLDRLRAFGVKTELLGRVGLIYSMEKVQLDALLKAVETSELLDNYLKIYTDVDRAEVVGLVQEVVRENYELNTLGYRQISALLHQYFINGSLKTEKKQPVFRRALSLPKDESLFAGA</sequence>
<dbReference type="InterPro" id="IPR003959">
    <property type="entry name" value="ATPase_AAA_core"/>
</dbReference>
<keyword evidence="2" id="KW-0378">Hydrolase</keyword>
<dbReference type="InterPro" id="IPR027417">
    <property type="entry name" value="P-loop_NTPase"/>
</dbReference>
<dbReference type="SUPFAM" id="SSF52540">
    <property type="entry name" value="P-loop containing nucleoside triphosphate hydrolases"/>
    <property type="match status" value="1"/>
</dbReference>
<feature type="domain" description="ATPase AAA-type core" evidence="1">
    <location>
        <begin position="28"/>
        <end position="127"/>
    </location>
</feature>
<evidence type="ECO:0000313" key="2">
    <source>
        <dbReference type="EMBL" id="AXC36516.1"/>
    </source>
</evidence>
<evidence type="ECO:0000313" key="3">
    <source>
        <dbReference type="Proteomes" id="UP000252224"/>
    </source>
</evidence>
<dbReference type="Pfam" id="PF00004">
    <property type="entry name" value="AAA"/>
    <property type="match status" value="1"/>
</dbReference>